<feature type="binding site" evidence="7">
    <location>
        <position position="156"/>
    </location>
    <ligand>
        <name>Mg(2+)</name>
        <dbReference type="ChEBI" id="CHEBI:18420"/>
        <label>1</label>
    </ligand>
</feature>
<dbReference type="NCBIfam" id="TIGR00195">
    <property type="entry name" value="exoDNase_III"/>
    <property type="match status" value="1"/>
</dbReference>
<reference evidence="11" key="1">
    <citation type="submission" date="2014-12" db="EMBL/GenBank/DDBJ databases">
        <authorList>
            <person name="Jaenicke S."/>
        </authorList>
    </citation>
    <scope>NUCLEOTIDE SEQUENCE [LARGE SCALE GENOMIC DNA]</scope>
</reference>
<comment type="cofactor">
    <cofactor evidence="1">
        <name>Mn(2+)</name>
        <dbReference type="ChEBI" id="CHEBI:29035"/>
    </cofactor>
</comment>
<evidence type="ECO:0000256" key="4">
    <source>
        <dbReference type="ARBA" id="ARBA00022801"/>
    </source>
</evidence>
<evidence type="ECO:0000256" key="1">
    <source>
        <dbReference type="ARBA" id="ARBA00001936"/>
    </source>
</evidence>
<evidence type="ECO:0000256" key="5">
    <source>
        <dbReference type="ARBA" id="ARBA00022842"/>
    </source>
</evidence>
<gene>
    <name evidence="10" type="ORF">HAL07_11380</name>
</gene>
<dbReference type="PROSITE" id="PS00728">
    <property type="entry name" value="AP_NUCLEASE_F1_3"/>
    <property type="match status" value="1"/>
</dbReference>
<dbReference type="GO" id="GO:0046872">
    <property type="term" value="F:metal ion binding"/>
    <property type="evidence" value="ECO:0007669"/>
    <property type="project" value="UniProtKB-KW"/>
</dbReference>
<dbReference type="PROSITE" id="PS51435">
    <property type="entry name" value="AP_NUCLEASE_F1_4"/>
    <property type="match status" value="1"/>
</dbReference>
<evidence type="ECO:0000256" key="8">
    <source>
        <dbReference type="PIRSR" id="PIRSR604808-3"/>
    </source>
</evidence>
<evidence type="ECO:0000256" key="2">
    <source>
        <dbReference type="ARBA" id="ARBA00007092"/>
    </source>
</evidence>
<evidence type="ECO:0000313" key="11">
    <source>
        <dbReference type="Proteomes" id="UP000043437"/>
    </source>
</evidence>
<keyword evidence="3 7" id="KW-0479">Metal-binding</keyword>
<dbReference type="GO" id="GO:0008081">
    <property type="term" value="F:phosphoric diester hydrolase activity"/>
    <property type="evidence" value="ECO:0007669"/>
    <property type="project" value="TreeGrafter"/>
</dbReference>
<dbReference type="PROSITE" id="PS00726">
    <property type="entry name" value="AP_NUCLEASE_F1_1"/>
    <property type="match status" value="1"/>
</dbReference>
<feature type="active site" evidence="6">
    <location>
        <position position="115"/>
    </location>
</feature>
<feature type="active site" description="Proton acceptor" evidence="6">
    <location>
        <position position="252"/>
    </location>
</feature>
<dbReference type="EMBL" id="CDMG01000009">
    <property type="protein sequence ID" value="CRF52673.1"/>
    <property type="molecule type" value="Genomic_DNA"/>
</dbReference>
<evidence type="ECO:0000259" key="9">
    <source>
        <dbReference type="Pfam" id="PF03372"/>
    </source>
</evidence>
<feature type="binding site" evidence="7">
    <location>
        <position position="45"/>
    </location>
    <ligand>
        <name>Mg(2+)</name>
        <dbReference type="ChEBI" id="CHEBI:18420"/>
        <label>1</label>
    </ligand>
</feature>
<dbReference type="InterPro" id="IPR020847">
    <property type="entry name" value="AP_endonuclease_F1_BS"/>
</dbReference>
<organism evidence="10 11">
    <name type="scientific">Helicobacter ailurogastricus</name>
    <dbReference type="NCBI Taxonomy" id="1578720"/>
    <lineage>
        <taxon>Bacteria</taxon>
        <taxon>Pseudomonadati</taxon>
        <taxon>Campylobacterota</taxon>
        <taxon>Epsilonproteobacteria</taxon>
        <taxon>Campylobacterales</taxon>
        <taxon>Helicobacteraceae</taxon>
        <taxon>Helicobacter</taxon>
    </lineage>
</organism>
<dbReference type="AlphaFoldDB" id="A0A0K2Y165"/>
<dbReference type="PANTHER" id="PTHR22748">
    <property type="entry name" value="AP ENDONUCLEASE"/>
    <property type="match status" value="1"/>
</dbReference>
<sequence length="261" mass="30132">MEAILWQRDAMRLVSWNVNGLRACMQKGFQEFLEQSGADIFCVQETKMHPEQADFAFKGYHAFWNSAQKKGYSGVLTLSKEEPLNVSYGIGMQEHDLEGRVVVCEYPNFYLVNVYVPNAQRGLVRLPYRLQWERAFREFLGGLMAKRAVLVCGDLNVAHTEIDLTNPQSNRYNAGFSDPERQAFTQLLQAGFIDTYRHFYPDQREAYTWWSYMGQSRARNIGWRIDYFLVSTNLQAELKNAHIYAHVLGSDHCPVGLELHG</sequence>
<dbReference type="SUPFAM" id="SSF56219">
    <property type="entry name" value="DNase I-like"/>
    <property type="match status" value="1"/>
</dbReference>
<dbReference type="NCBIfam" id="TIGR00633">
    <property type="entry name" value="xth"/>
    <property type="match status" value="1"/>
</dbReference>
<protein>
    <submittedName>
        <fullName evidence="10">Exodeoxyribonuclease III</fullName>
        <ecNumber evidence="10">3.1.11.2</ecNumber>
    </submittedName>
</protein>
<feature type="site" description="Transition state stabilizer" evidence="8">
    <location>
        <position position="156"/>
    </location>
</feature>
<feature type="site" description="Important for catalytic activity" evidence="8">
    <location>
        <position position="226"/>
    </location>
</feature>
<accession>A0A0K2Y165</accession>
<feature type="binding site" evidence="7">
    <location>
        <position position="251"/>
    </location>
    <ligand>
        <name>Mg(2+)</name>
        <dbReference type="ChEBI" id="CHEBI:18420"/>
        <label>1</label>
    </ligand>
</feature>
<dbReference type="InterPro" id="IPR004808">
    <property type="entry name" value="AP_endonuc_1"/>
</dbReference>
<dbReference type="FunFam" id="3.60.10.10:FF:000026">
    <property type="entry name" value="Exodeoxyribonuclease III"/>
    <property type="match status" value="1"/>
</dbReference>
<dbReference type="PROSITE" id="PS00727">
    <property type="entry name" value="AP_NUCLEASE_F1_2"/>
    <property type="match status" value="1"/>
</dbReference>
<name>A0A0K2Y165_9HELI</name>
<feature type="site" description="Interaction with DNA substrate" evidence="8">
    <location>
        <position position="252"/>
    </location>
</feature>
<dbReference type="Gene3D" id="3.60.10.10">
    <property type="entry name" value="Endonuclease/exonuclease/phosphatase"/>
    <property type="match status" value="1"/>
</dbReference>
<dbReference type="PANTHER" id="PTHR22748:SF6">
    <property type="entry name" value="DNA-(APURINIC OR APYRIMIDINIC SITE) ENDONUCLEASE"/>
    <property type="match status" value="1"/>
</dbReference>
<evidence type="ECO:0000313" key="10">
    <source>
        <dbReference type="EMBL" id="CRF52673.1"/>
    </source>
</evidence>
<proteinExistence type="inferred from homology"/>
<feature type="active site" description="Proton donor/acceptor" evidence="6">
    <location>
        <position position="154"/>
    </location>
</feature>
<keyword evidence="7" id="KW-0464">Manganese</keyword>
<comment type="similarity">
    <text evidence="2">Belongs to the DNA repair enzymes AP/ExoA family.</text>
</comment>
<dbReference type="GO" id="GO:0003906">
    <property type="term" value="F:DNA-(apurinic or apyrimidinic site) endonuclease activity"/>
    <property type="evidence" value="ECO:0007669"/>
    <property type="project" value="TreeGrafter"/>
</dbReference>
<dbReference type="InterPro" id="IPR020848">
    <property type="entry name" value="AP_endonuclease_F1_CS"/>
</dbReference>
<dbReference type="InterPro" id="IPR005135">
    <property type="entry name" value="Endo/exonuclease/phosphatase"/>
</dbReference>
<evidence type="ECO:0000256" key="6">
    <source>
        <dbReference type="PIRSR" id="PIRSR604808-1"/>
    </source>
</evidence>
<feature type="binding site" evidence="7">
    <location>
        <position position="17"/>
    </location>
    <ligand>
        <name>Mg(2+)</name>
        <dbReference type="ChEBI" id="CHEBI:18420"/>
        <label>1</label>
    </ligand>
</feature>
<dbReference type="GO" id="GO:0006284">
    <property type="term" value="P:base-excision repair"/>
    <property type="evidence" value="ECO:0007669"/>
    <property type="project" value="TreeGrafter"/>
</dbReference>
<feature type="binding site" evidence="7">
    <location>
        <position position="252"/>
    </location>
    <ligand>
        <name>Mg(2+)</name>
        <dbReference type="ChEBI" id="CHEBI:18420"/>
        <label>1</label>
    </ligand>
</feature>
<keyword evidence="4 10" id="KW-0378">Hydrolase</keyword>
<dbReference type="GO" id="GO:0008311">
    <property type="term" value="F:double-stranded DNA 3'-5' DNA exonuclease activity"/>
    <property type="evidence" value="ECO:0007669"/>
    <property type="project" value="UniProtKB-EC"/>
</dbReference>
<dbReference type="GO" id="GO:0003677">
    <property type="term" value="F:DNA binding"/>
    <property type="evidence" value="ECO:0007669"/>
    <property type="project" value="InterPro"/>
</dbReference>
<dbReference type="EC" id="3.1.11.2" evidence="10"/>
<dbReference type="InterPro" id="IPR036691">
    <property type="entry name" value="Endo/exonu/phosph_ase_sf"/>
</dbReference>
<evidence type="ECO:0000256" key="3">
    <source>
        <dbReference type="ARBA" id="ARBA00022723"/>
    </source>
</evidence>
<feature type="binding site" evidence="7">
    <location>
        <position position="154"/>
    </location>
    <ligand>
        <name>Mg(2+)</name>
        <dbReference type="ChEBI" id="CHEBI:18420"/>
        <label>1</label>
    </ligand>
</feature>
<evidence type="ECO:0000256" key="7">
    <source>
        <dbReference type="PIRSR" id="PIRSR604808-2"/>
    </source>
</evidence>
<keyword evidence="5 7" id="KW-0460">Magnesium</keyword>
<dbReference type="CDD" id="cd09087">
    <property type="entry name" value="Ape1-like_AP-endo"/>
    <property type="match status" value="1"/>
</dbReference>
<feature type="domain" description="Endonuclease/exonuclease/phosphatase" evidence="9">
    <location>
        <begin position="14"/>
        <end position="252"/>
    </location>
</feature>
<dbReference type="Pfam" id="PF03372">
    <property type="entry name" value="Exo_endo_phos"/>
    <property type="match status" value="1"/>
</dbReference>
<comment type="cofactor">
    <cofactor evidence="7">
        <name>Mg(2+)</name>
        <dbReference type="ChEBI" id="CHEBI:18420"/>
    </cofactor>
    <cofactor evidence="7">
        <name>Mn(2+)</name>
        <dbReference type="ChEBI" id="CHEBI:29035"/>
    </cofactor>
    <text evidence="7">Probably binds two magnesium or manganese ions per subunit.</text>
</comment>
<dbReference type="Proteomes" id="UP000043437">
    <property type="component" value="Unassembled WGS sequence"/>
</dbReference>